<dbReference type="AlphaFoldDB" id="A0A0F9D802"/>
<feature type="transmembrane region" description="Helical" evidence="1">
    <location>
        <begin position="12"/>
        <end position="30"/>
    </location>
</feature>
<protein>
    <submittedName>
        <fullName evidence="2">Uncharacterized protein</fullName>
    </submittedName>
</protein>
<keyword evidence="1" id="KW-1133">Transmembrane helix</keyword>
<proteinExistence type="predicted"/>
<dbReference type="EMBL" id="LAZR01030066">
    <property type="protein sequence ID" value="KKL57729.1"/>
    <property type="molecule type" value="Genomic_DNA"/>
</dbReference>
<keyword evidence="1" id="KW-0472">Membrane</keyword>
<sequence>MRFVASSKKVIILTGIGLIVSCISILFTHAGTSAVSDLLIDPIYAVY</sequence>
<organism evidence="2">
    <name type="scientific">marine sediment metagenome</name>
    <dbReference type="NCBI Taxonomy" id="412755"/>
    <lineage>
        <taxon>unclassified sequences</taxon>
        <taxon>metagenomes</taxon>
        <taxon>ecological metagenomes</taxon>
    </lineage>
</organism>
<dbReference type="PROSITE" id="PS51257">
    <property type="entry name" value="PROKAR_LIPOPROTEIN"/>
    <property type="match status" value="1"/>
</dbReference>
<evidence type="ECO:0000313" key="2">
    <source>
        <dbReference type="EMBL" id="KKL57729.1"/>
    </source>
</evidence>
<name>A0A0F9D802_9ZZZZ</name>
<reference evidence="2" key="1">
    <citation type="journal article" date="2015" name="Nature">
        <title>Complex archaea that bridge the gap between prokaryotes and eukaryotes.</title>
        <authorList>
            <person name="Spang A."/>
            <person name="Saw J.H."/>
            <person name="Jorgensen S.L."/>
            <person name="Zaremba-Niedzwiedzka K."/>
            <person name="Martijn J."/>
            <person name="Lind A.E."/>
            <person name="van Eijk R."/>
            <person name="Schleper C."/>
            <person name="Guy L."/>
            <person name="Ettema T.J."/>
        </authorList>
    </citation>
    <scope>NUCLEOTIDE SEQUENCE</scope>
</reference>
<comment type="caution">
    <text evidence="2">The sequence shown here is derived from an EMBL/GenBank/DDBJ whole genome shotgun (WGS) entry which is preliminary data.</text>
</comment>
<keyword evidence="1" id="KW-0812">Transmembrane</keyword>
<gene>
    <name evidence="2" type="ORF">LCGC14_2232530</name>
</gene>
<evidence type="ECO:0000256" key="1">
    <source>
        <dbReference type="SAM" id="Phobius"/>
    </source>
</evidence>
<accession>A0A0F9D802</accession>